<evidence type="ECO:0000313" key="3">
    <source>
        <dbReference type="EMBL" id="MPV36800.1"/>
    </source>
</evidence>
<dbReference type="SUPFAM" id="SSF52499">
    <property type="entry name" value="Isochorismatase-like hydrolases"/>
    <property type="match status" value="1"/>
</dbReference>
<dbReference type="PANTHER" id="PTHR43540">
    <property type="entry name" value="PEROXYUREIDOACRYLATE/UREIDOACRYLATE AMIDOHYDROLASE-RELATED"/>
    <property type="match status" value="1"/>
</dbReference>
<keyword evidence="1" id="KW-0378">Hydrolase</keyword>
<dbReference type="CDD" id="cd00431">
    <property type="entry name" value="cysteine_hydrolases"/>
    <property type="match status" value="1"/>
</dbReference>
<dbReference type="EMBL" id="WHPC01000019">
    <property type="protein sequence ID" value="MPV36800.1"/>
    <property type="molecule type" value="Genomic_DNA"/>
</dbReference>
<dbReference type="InterPro" id="IPR036380">
    <property type="entry name" value="Isochorismatase-like_sf"/>
</dbReference>
<feature type="domain" description="Isochorismatase-like" evidence="2">
    <location>
        <begin position="13"/>
        <end position="181"/>
    </location>
</feature>
<evidence type="ECO:0000259" key="2">
    <source>
        <dbReference type="Pfam" id="PF00857"/>
    </source>
</evidence>
<dbReference type="GO" id="GO:0016787">
    <property type="term" value="F:hydrolase activity"/>
    <property type="evidence" value="ECO:0007669"/>
    <property type="project" value="UniProtKB-KW"/>
</dbReference>
<dbReference type="AlphaFoldDB" id="A0A6N7EFJ2"/>
<sequence>MTDDPSTEPAAPWLVVIDPQRIFAEPPSPWAAPGFDRIVEPVRRLAETHAGRVVVTRFVAPDLPAGSWREYYRDWPFALVPDDDPLYEVVPALADLGTRTVTEPTFGKWGPGLLDVVGPAPHLVLTGVATDCCVLSTALAAADGGAHVQVVADACAGSDEANHRRALDAMSLYAPQITVTTSAELLA</sequence>
<protein>
    <submittedName>
        <fullName evidence="3">Isochorismatase family protein</fullName>
    </submittedName>
</protein>
<comment type="caution">
    <text evidence="3">The sequence shown here is derived from an EMBL/GenBank/DDBJ whole genome shotgun (WGS) entry which is preliminary data.</text>
</comment>
<dbReference type="InterPro" id="IPR050272">
    <property type="entry name" value="Isochorismatase-like_hydrls"/>
</dbReference>
<organism evidence="3 4">
    <name type="scientific">Georgenia subflava</name>
    <dbReference type="NCBI Taxonomy" id="1622177"/>
    <lineage>
        <taxon>Bacteria</taxon>
        <taxon>Bacillati</taxon>
        <taxon>Actinomycetota</taxon>
        <taxon>Actinomycetes</taxon>
        <taxon>Micrococcales</taxon>
        <taxon>Bogoriellaceae</taxon>
        <taxon>Georgenia</taxon>
    </lineage>
</organism>
<dbReference type="Gene3D" id="3.40.50.850">
    <property type="entry name" value="Isochorismatase-like"/>
    <property type="match status" value="1"/>
</dbReference>
<reference evidence="3 4" key="1">
    <citation type="submission" date="2019-10" db="EMBL/GenBank/DDBJ databases">
        <title>Georgenia wutianyii sp. nov. and Georgenia yuyongxinii sp. nov. isolated from plateau pika (Ochotona curzoniae) in the Qinghai-Tibet plateau of China.</title>
        <authorList>
            <person name="Tian Z."/>
        </authorList>
    </citation>
    <scope>NUCLEOTIDE SEQUENCE [LARGE SCALE GENOMIC DNA]</scope>
    <source>
        <strain evidence="3 4">JCM 19765</strain>
    </source>
</reference>
<dbReference type="Proteomes" id="UP000437709">
    <property type="component" value="Unassembled WGS sequence"/>
</dbReference>
<proteinExistence type="predicted"/>
<evidence type="ECO:0000313" key="4">
    <source>
        <dbReference type="Proteomes" id="UP000437709"/>
    </source>
</evidence>
<dbReference type="InterPro" id="IPR000868">
    <property type="entry name" value="Isochorismatase-like_dom"/>
</dbReference>
<dbReference type="RefSeq" id="WP_152194514.1">
    <property type="nucleotide sequence ID" value="NZ_VUKD01000002.1"/>
</dbReference>
<name>A0A6N7EFJ2_9MICO</name>
<dbReference type="Pfam" id="PF00857">
    <property type="entry name" value="Isochorismatase"/>
    <property type="match status" value="1"/>
</dbReference>
<evidence type="ECO:0000256" key="1">
    <source>
        <dbReference type="ARBA" id="ARBA00022801"/>
    </source>
</evidence>
<gene>
    <name evidence="3" type="ORF">GB881_06955</name>
</gene>
<accession>A0A6N7EFJ2</accession>
<keyword evidence="4" id="KW-1185">Reference proteome</keyword>